<gene>
    <name evidence="1" type="ORF">ATANTOWER_014866</name>
</gene>
<accession>A0ABU7CGR4</accession>
<reference evidence="1 2" key="1">
    <citation type="submission" date="2021-07" db="EMBL/GenBank/DDBJ databases">
        <authorList>
            <person name="Palmer J.M."/>
        </authorList>
    </citation>
    <scope>NUCLEOTIDE SEQUENCE [LARGE SCALE GENOMIC DNA]</scope>
    <source>
        <strain evidence="1 2">AT_MEX2019</strain>
        <tissue evidence="1">Muscle</tissue>
    </source>
</reference>
<proteinExistence type="predicted"/>
<dbReference type="Proteomes" id="UP001345963">
    <property type="component" value="Unassembled WGS sequence"/>
</dbReference>
<keyword evidence="2" id="KW-1185">Reference proteome</keyword>
<sequence>MQTKPHLEHLTTVSPHTPLLAAVGYSLQSHRLEPCPHYRRKSPDPPVHLLLHPSITLEQETKMLEVLWWRQRLTLTWREQSNTF</sequence>
<name>A0ABU7CGR4_9TELE</name>
<organism evidence="1 2">
    <name type="scientific">Ataeniobius toweri</name>
    <dbReference type="NCBI Taxonomy" id="208326"/>
    <lineage>
        <taxon>Eukaryota</taxon>
        <taxon>Metazoa</taxon>
        <taxon>Chordata</taxon>
        <taxon>Craniata</taxon>
        <taxon>Vertebrata</taxon>
        <taxon>Euteleostomi</taxon>
        <taxon>Actinopterygii</taxon>
        <taxon>Neopterygii</taxon>
        <taxon>Teleostei</taxon>
        <taxon>Neoteleostei</taxon>
        <taxon>Acanthomorphata</taxon>
        <taxon>Ovalentaria</taxon>
        <taxon>Atherinomorphae</taxon>
        <taxon>Cyprinodontiformes</taxon>
        <taxon>Goodeidae</taxon>
        <taxon>Ataeniobius</taxon>
    </lineage>
</organism>
<protein>
    <submittedName>
        <fullName evidence="1">Uncharacterized protein</fullName>
    </submittedName>
</protein>
<dbReference type="EMBL" id="JAHUTI010091597">
    <property type="protein sequence ID" value="MED6262128.1"/>
    <property type="molecule type" value="Genomic_DNA"/>
</dbReference>
<evidence type="ECO:0000313" key="1">
    <source>
        <dbReference type="EMBL" id="MED6262128.1"/>
    </source>
</evidence>
<evidence type="ECO:0000313" key="2">
    <source>
        <dbReference type="Proteomes" id="UP001345963"/>
    </source>
</evidence>
<comment type="caution">
    <text evidence="1">The sequence shown here is derived from an EMBL/GenBank/DDBJ whole genome shotgun (WGS) entry which is preliminary data.</text>
</comment>